<feature type="region of interest" description="Disordered" evidence="1">
    <location>
        <begin position="1"/>
        <end position="43"/>
    </location>
</feature>
<sequence>MGCCGEPIDTPTPGDSNRVTPFDTKAVTQQPSPQPGIQWQAEKQDFQQPIIPSPPPALQYGQAQQPISPYNGTFPLHNGLQQQQWTHSQQQVNAFGTPSFNPSSPPTIFNGSDIGQSPFTRSSTPSTYVGNPLNAYNPPPLAHPTGAHHGASMSISGRRTASPPAQLSGYVTTADEGKLSVSIDFGTTFSGVAYGSSRIASGKVQQILNWPGSFETFRKIPTCLLYDEWGKVVAWGIEAKNASPLPGTTKCEWFKLFLEPHALRDGTVDPRLPSLPPGKQAIDLIVDFLSCLWEYAKQRITQEIGAVADLDSADVWLTVPAAWDARGCQMMRDAAITAGLVRSSRAGDNTWKDRLRVITEPEAAAVHCAYLTDLHKLKASQTFMVVDGGGGTVDLAAYRVIGVLQDLEIAEICARSGANCGSLFLDLRFRELIKTLLANHPVHLDAASVAYFQHNFSETEKLAYMGEADDDKMFHFTCFNVDPEDDPSVGLINGELAIPGNLLRREVFDPVVNQVLDLIEEQLKKIDQRLDCLLLVGGFSGSEYLFRKVWERFSSRVKVIARPPDCDTATLRGAAQYGLARRPLVSSVIAPAAYMMKVKLPAEPEDHLKRPAYIRENDAGVPVCDNRLQYLVAKGAILRKGQRLRHKFCKFSQTGQDRIFVATLYTSDSEKIMRYTDEGETTELCRWTVDLGILPSFQNAATTQANGFYTEFELGLELDSAEVRGVLIHEGHDWGRVVFDFRT</sequence>
<dbReference type="PANTHER" id="PTHR14187:SF5">
    <property type="entry name" value="HEAT SHOCK 70 KDA PROTEIN 12A"/>
    <property type="match status" value="1"/>
</dbReference>
<evidence type="ECO:0000313" key="2">
    <source>
        <dbReference type="EMBL" id="TCD60837.1"/>
    </source>
</evidence>
<evidence type="ECO:0000256" key="1">
    <source>
        <dbReference type="SAM" id="MobiDB-lite"/>
    </source>
</evidence>
<reference evidence="2 3" key="1">
    <citation type="submission" date="2018-11" db="EMBL/GenBank/DDBJ databases">
        <title>Genome assembly of Steccherinum ochraceum LE-BIN_3174, the white-rot fungus of the Steccherinaceae family (The Residual Polyporoid clade, Polyporales, Basidiomycota).</title>
        <authorList>
            <person name="Fedorova T.V."/>
            <person name="Glazunova O.A."/>
            <person name="Landesman E.O."/>
            <person name="Moiseenko K.V."/>
            <person name="Psurtseva N.V."/>
            <person name="Savinova O.S."/>
            <person name="Shakhova N.V."/>
            <person name="Tyazhelova T.V."/>
            <person name="Vasina D.V."/>
        </authorList>
    </citation>
    <scope>NUCLEOTIDE SEQUENCE [LARGE SCALE GENOMIC DNA]</scope>
    <source>
        <strain evidence="2 3">LE-BIN_3174</strain>
    </source>
</reference>
<keyword evidence="3" id="KW-1185">Reference proteome</keyword>
<gene>
    <name evidence="2" type="ORF">EIP91_009415</name>
</gene>
<evidence type="ECO:0000313" key="3">
    <source>
        <dbReference type="Proteomes" id="UP000292702"/>
    </source>
</evidence>
<dbReference type="PANTHER" id="PTHR14187">
    <property type="entry name" value="ALPHA KINASE/ELONGATION FACTOR 2 KINASE"/>
    <property type="match status" value="1"/>
</dbReference>
<dbReference type="Proteomes" id="UP000292702">
    <property type="component" value="Unassembled WGS sequence"/>
</dbReference>
<dbReference type="SUPFAM" id="SSF53067">
    <property type="entry name" value="Actin-like ATPase domain"/>
    <property type="match status" value="2"/>
</dbReference>
<comment type="caution">
    <text evidence="2">The sequence shown here is derived from an EMBL/GenBank/DDBJ whole genome shotgun (WGS) entry which is preliminary data.</text>
</comment>
<name>A0A4V2MV30_9APHY</name>
<feature type="region of interest" description="Disordered" evidence="1">
    <location>
        <begin position="138"/>
        <end position="159"/>
    </location>
</feature>
<proteinExistence type="predicted"/>
<dbReference type="EMBL" id="RWJN01000537">
    <property type="protein sequence ID" value="TCD60837.1"/>
    <property type="molecule type" value="Genomic_DNA"/>
</dbReference>
<accession>A0A4V2MV30</accession>
<dbReference type="Gene3D" id="3.30.420.40">
    <property type="match status" value="1"/>
</dbReference>
<dbReference type="AlphaFoldDB" id="A0A4V2MV30"/>
<evidence type="ECO:0008006" key="4">
    <source>
        <dbReference type="Google" id="ProtNLM"/>
    </source>
</evidence>
<organism evidence="2 3">
    <name type="scientific">Steccherinum ochraceum</name>
    <dbReference type="NCBI Taxonomy" id="92696"/>
    <lineage>
        <taxon>Eukaryota</taxon>
        <taxon>Fungi</taxon>
        <taxon>Dikarya</taxon>
        <taxon>Basidiomycota</taxon>
        <taxon>Agaricomycotina</taxon>
        <taxon>Agaricomycetes</taxon>
        <taxon>Polyporales</taxon>
        <taxon>Steccherinaceae</taxon>
        <taxon>Steccherinum</taxon>
    </lineage>
</organism>
<feature type="compositionally biased region" description="Polar residues" evidence="1">
    <location>
        <begin position="26"/>
        <end position="37"/>
    </location>
</feature>
<protein>
    <recommendedName>
        <fullName evidence="4">Actin-like ATPase domain-containing protein</fullName>
    </recommendedName>
</protein>
<dbReference type="STRING" id="92696.A0A4V2MV30"/>
<dbReference type="OrthoDB" id="2963168at2759"/>
<dbReference type="InterPro" id="IPR043129">
    <property type="entry name" value="ATPase_NBD"/>
</dbReference>